<organism evidence="1 2">
    <name type="scientific">Ponticoccus litoralis</name>
    <dbReference type="NCBI Taxonomy" id="422297"/>
    <lineage>
        <taxon>Bacteria</taxon>
        <taxon>Pseudomonadati</taxon>
        <taxon>Pseudomonadota</taxon>
        <taxon>Alphaproteobacteria</taxon>
        <taxon>Rhodobacterales</taxon>
        <taxon>Roseobacteraceae</taxon>
        <taxon>Ponticoccus</taxon>
    </lineage>
</organism>
<accession>A0AAW9SHC2</accession>
<evidence type="ECO:0000313" key="2">
    <source>
        <dbReference type="Proteomes" id="UP001428774"/>
    </source>
</evidence>
<dbReference type="EMBL" id="JBDNCH010000002">
    <property type="protein sequence ID" value="MEN9060178.1"/>
    <property type="molecule type" value="Genomic_DNA"/>
</dbReference>
<gene>
    <name evidence="1" type="ORF">ABFB10_03095</name>
</gene>
<dbReference type="Proteomes" id="UP001428774">
    <property type="component" value="Unassembled WGS sequence"/>
</dbReference>
<sequence length="224" mass="25447">MPHPDQPRTTLGRRLAAGVPQKVLRDVWNRARFGPGAPRSDERIYVAPCDVRYIHVTDGTVGKSMFRRRHSGMVRGGDWDLSRAPLPETRAARVIHDHFVRGMSWAETGIVDYHLEKIAEKGISEGARTLEEIMARYEDLDRVYEEAQRTGRLRPRSELPGHLRREYDGIYVHIARDGEVLRSGGGRNRFAIARVLGLPKIPAQLGIIHPEAVRAGVLRRLRQE</sequence>
<dbReference type="RefSeq" id="WP_347165351.1">
    <property type="nucleotide sequence ID" value="NZ_JBDNCH010000002.1"/>
</dbReference>
<dbReference type="AlphaFoldDB" id="A0AAW9SHC2"/>
<name>A0AAW9SHC2_9RHOB</name>
<protein>
    <submittedName>
        <fullName evidence="1">Uncharacterized protein</fullName>
    </submittedName>
</protein>
<comment type="caution">
    <text evidence="1">The sequence shown here is derived from an EMBL/GenBank/DDBJ whole genome shotgun (WGS) entry which is preliminary data.</text>
</comment>
<evidence type="ECO:0000313" key="1">
    <source>
        <dbReference type="EMBL" id="MEN9060178.1"/>
    </source>
</evidence>
<proteinExistence type="predicted"/>
<keyword evidence="2" id="KW-1185">Reference proteome</keyword>
<reference evidence="1 2" key="1">
    <citation type="submission" date="2024-05" db="EMBL/GenBank/DDBJ databases">
        <title>Genome sequence of Ponticoccus litoralis KCCM 90028.</title>
        <authorList>
            <person name="Kim J.M."/>
            <person name="Lee J.K."/>
            <person name="Choi B.J."/>
            <person name="Bayburt H."/>
            <person name="Baek J.H."/>
            <person name="Jeon C.O."/>
        </authorList>
    </citation>
    <scope>NUCLEOTIDE SEQUENCE [LARGE SCALE GENOMIC DNA]</scope>
    <source>
        <strain evidence="1 2">KCCM 90028</strain>
    </source>
</reference>